<sequence>MNSTRFRITLTLLGLALIGVIVGVVLFAPTGRAAVVPDAVERFSPGQGDTVQRQVSVM</sequence>
<proteinExistence type="predicted"/>
<gene>
    <name evidence="1" type="ORF">MNBD_ACTINO02-1</name>
</gene>
<feature type="non-terminal residue" evidence="1">
    <location>
        <position position="58"/>
    </location>
</feature>
<reference evidence="1" key="1">
    <citation type="submission" date="2018-06" db="EMBL/GenBank/DDBJ databases">
        <authorList>
            <person name="Zhirakovskaya E."/>
        </authorList>
    </citation>
    <scope>NUCLEOTIDE SEQUENCE</scope>
</reference>
<organism evidence="1">
    <name type="scientific">hydrothermal vent metagenome</name>
    <dbReference type="NCBI Taxonomy" id="652676"/>
    <lineage>
        <taxon>unclassified sequences</taxon>
        <taxon>metagenomes</taxon>
        <taxon>ecological metagenomes</taxon>
    </lineage>
</organism>
<accession>A0A3B0TAM5</accession>
<dbReference type="EMBL" id="UOEK01000275">
    <property type="protein sequence ID" value="VAW04046.1"/>
    <property type="molecule type" value="Genomic_DNA"/>
</dbReference>
<name>A0A3B0TAM5_9ZZZZ</name>
<dbReference type="AlphaFoldDB" id="A0A3B0TAM5"/>
<evidence type="ECO:0000313" key="1">
    <source>
        <dbReference type="EMBL" id="VAW04046.1"/>
    </source>
</evidence>
<protein>
    <submittedName>
        <fullName evidence="1">Uncharacterized protein</fullName>
    </submittedName>
</protein>